<evidence type="ECO:0000313" key="3">
    <source>
        <dbReference type="Proteomes" id="UP000609651"/>
    </source>
</evidence>
<dbReference type="Gene3D" id="3.30.420.40">
    <property type="match status" value="2"/>
</dbReference>
<protein>
    <submittedName>
        <fullName evidence="2">Glucokinase</fullName>
        <ecNumber evidence="2">2.7.1.2</ecNumber>
    </submittedName>
</protein>
<dbReference type="PANTHER" id="PTHR18964:SF149">
    <property type="entry name" value="BIFUNCTIONAL UDP-N-ACETYLGLUCOSAMINE 2-EPIMERASE_N-ACETYLMANNOSAMINE KINASE"/>
    <property type="match status" value="1"/>
</dbReference>
<dbReference type="InterPro" id="IPR043129">
    <property type="entry name" value="ATPase_NBD"/>
</dbReference>
<proteinExistence type="inferred from homology"/>
<dbReference type="Pfam" id="PF00480">
    <property type="entry name" value="ROK"/>
    <property type="match status" value="1"/>
</dbReference>
<dbReference type="EC" id="2.7.1.2" evidence="2"/>
<gene>
    <name evidence="2" type="primary">glcK</name>
    <name evidence="2" type="ORF">LzC2_13600</name>
</gene>
<comment type="caution">
    <text evidence="2">The sequence shown here is derived from an EMBL/GenBank/DDBJ whole genome shotgun (WGS) entry which is preliminary data.</text>
</comment>
<evidence type="ECO:0000313" key="2">
    <source>
        <dbReference type="EMBL" id="NNJ25290.1"/>
    </source>
</evidence>
<accession>A0ABX1VBH9</accession>
<dbReference type="PANTHER" id="PTHR18964">
    <property type="entry name" value="ROK (REPRESSOR, ORF, KINASE) FAMILY"/>
    <property type="match status" value="1"/>
</dbReference>
<dbReference type="Proteomes" id="UP000609651">
    <property type="component" value="Unassembled WGS sequence"/>
</dbReference>
<reference evidence="2 3" key="1">
    <citation type="journal article" date="2020" name="Syst. Appl. Microbiol.">
        <title>Alienimonas chondri sp. nov., a novel planctomycete isolated from the biofilm of the red alga Chondrus crispus.</title>
        <authorList>
            <person name="Vitorino I."/>
            <person name="Albuquerque L."/>
            <person name="Wiegand S."/>
            <person name="Kallscheuer N."/>
            <person name="da Costa M.S."/>
            <person name="Lobo-da-Cunha A."/>
            <person name="Jogler C."/>
            <person name="Lage O.M."/>
        </authorList>
    </citation>
    <scope>NUCLEOTIDE SEQUENCE [LARGE SCALE GENOMIC DNA]</scope>
    <source>
        <strain evidence="2 3">LzC2</strain>
    </source>
</reference>
<keyword evidence="3" id="KW-1185">Reference proteome</keyword>
<dbReference type="SUPFAM" id="SSF53067">
    <property type="entry name" value="Actin-like ATPase domain"/>
    <property type="match status" value="1"/>
</dbReference>
<dbReference type="InterPro" id="IPR000600">
    <property type="entry name" value="ROK"/>
</dbReference>
<dbReference type="RefSeq" id="WP_171185133.1">
    <property type="nucleotide sequence ID" value="NZ_WTPX01000031.1"/>
</dbReference>
<sequence length="334" mass="34309">MSSTAPPLLGIDVGGTNIKAAVVDAGGVLRGRGSVPTEQELGPAAGLDRIEASATQALTDAGVSLSEIAAVGLATPGPMDLKLGKLLCPSNLPGWRNWAIREAVEARFSKPTTLQNDANAAAYGEYWSGAGRDADSLVLWTLGTGIGCGIILRDAVIEGEHSHGSECGHIIVDSRPDAREHPGTGMRGTLEAYCGARGVIARTRDALAADPGTSRLHEQIAQGEKLTPKLVCEAAAAGDDLATEILTETARLLGVGTVSVLHTIDPDCVLLAGAMTFGGPGTTTGDLFLKRIREEVQQRAFPTVAEHLDISFASLGADAGVVGAAGCARRAFSA</sequence>
<name>A0ABX1VBH9_9PLAN</name>
<dbReference type="GO" id="GO:0004340">
    <property type="term" value="F:glucokinase activity"/>
    <property type="evidence" value="ECO:0007669"/>
    <property type="project" value="UniProtKB-EC"/>
</dbReference>
<dbReference type="EMBL" id="WTPX01000031">
    <property type="protein sequence ID" value="NNJ25290.1"/>
    <property type="molecule type" value="Genomic_DNA"/>
</dbReference>
<evidence type="ECO:0000256" key="1">
    <source>
        <dbReference type="ARBA" id="ARBA00006479"/>
    </source>
</evidence>
<organism evidence="2 3">
    <name type="scientific">Alienimonas chondri</name>
    <dbReference type="NCBI Taxonomy" id="2681879"/>
    <lineage>
        <taxon>Bacteria</taxon>
        <taxon>Pseudomonadati</taxon>
        <taxon>Planctomycetota</taxon>
        <taxon>Planctomycetia</taxon>
        <taxon>Planctomycetales</taxon>
        <taxon>Planctomycetaceae</taxon>
        <taxon>Alienimonas</taxon>
    </lineage>
</organism>
<keyword evidence="2" id="KW-0808">Transferase</keyword>
<comment type="similarity">
    <text evidence="1">Belongs to the ROK (NagC/XylR) family.</text>
</comment>